<dbReference type="GO" id="GO:0043202">
    <property type="term" value="C:lysosomal lumen"/>
    <property type="evidence" value="ECO:0007669"/>
    <property type="project" value="UniProtKB-SubCell"/>
</dbReference>
<dbReference type="Gene3D" id="3.90.730.10">
    <property type="entry name" value="Ribonuclease T2-like"/>
    <property type="match status" value="1"/>
</dbReference>
<accession>A0A6F9DRJ2</accession>
<evidence type="ECO:0000256" key="12">
    <source>
        <dbReference type="ARBA" id="ARBA00023228"/>
    </source>
</evidence>
<keyword evidence="13" id="KW-0456">Lyase</keyword>
<evidence type="ECO:0000256" key="1">
    <source>
        <dbReference type="ARBA" id="ARBA00004227"/>
    </source>
</evidence>
<dbReference type="GO" id="GO:0006401">
    <property type="term" value="P:RNA catabolic process"/>
    <property type="evidence" value="ECO:0007669"/>
    <property type="project" value="TreeGrafter"/>
</dbReference>
<evidence type="ECO:0000256" key="17">
    <source>
        <dbReference type="RuleBase" id="RU004328"/>
    </source>
</evidence>
<dbReference type="GO" id="GO:0016787">
    <property type="term" value="F:hydrolase activity"/>
    <property type="evidence" value="ECO:0007669"/>
    <property type="project" value="UniProtKB-KW"/>
</dbReference>
<evidence type="ECO:0000256" key="9">
    <source>
        <dbReference type="ARBA" id="ARBA00022824"/>
    </source>
</evidence>
<name>A0A6F9DRJ2_9ASCI</name>
<evidence type="ECO:0000256" key="5">
    <source>
        <dbReference type="ARBA" id="ARBA00022525"/>
    </source>
</evidence>
<comment type="subcellular location">
    <subcellularLocation>
        <location evidence="2">Endoplasmic reticulum lumen</location>
    </subcellularLocation>
    <subcellularLocation>
        <location evidence="1">Lysosome lumen</location>
    </subcellularLocation>
    <subcellularLocation>
        <location evidence="3">Secreted</location>
    </subcellularLocation>
</comment>
<dbReference type="GO" id="GO:0005788">
    <property type="term" value="C:endoplasmic reticulum lumen"/>
    <property type="evidence" value="ECO:0007669"/>
    <property type="project" value="UniProtKB-SubCell"/>
</dbReference>
<dbReference type="PROSITE" id="PS00531">
    <property type="entry name" value="RNASE_T2_2"/>
    <property type="match status" value="1"/>
</dbReference>
<evidence type="ECO:0000313" key="19">
    <source>
        <dbReference type="EMBL" id="CAB3265618.1"/>
    </source>
</evidence>
<evidence type="ECO:0000256" key="6">
    <source>
        <dbReference type="ARBA" id="ARBA00022722"/>
    </source>
</evidence>
<keyword evidence="12" id="KW-0458">Lysosome</keyword>
<feature type="active site" evidence="16">
    <location>
        <position position="68"/>
    </location>
</feature>
<dbReference type="AlphaFoldDB" id="A0A6F9DRJ2"/>
<evidence type="ECO:0000256" key="13">
    <source>
        <dbReference type="ARBA" id="ARBA00023239"/>
    </source>
</evidence>
<dbReference type="CDD" id="cd01061">
    <property type="entry name" value="RNase_T2_euk"/>
    <property type="match status" value="1"/>
</dbReference>
<proteinExistence type="evidence at transcript level"/>
<evidence type="ECO:0000256" key="8">
    <source>
        <dbReference type="ARBA" id="ARBA00022801"/>
    </source>
</evidence>
<dbReference type="EMBL" id="LR789756">
    <property type="protein sequence ID" value="CAB3265618.1"/>
    <property type="molecule type" value="mRNA"/>
</dbReference>
<dbReference type="GO" id="GO:0005576">
    <property type="term" value="C:extracellular region"/>
    <property type="evidence" value="ECO:0007669"/>
    <property type="project" value="UniProtKB-SubCell"/>
</dbReference>
<keyword evidence="10" id="KW-1015">Disulfide bond</keyword>
<evidence type="ECO:0000256" key="15">
    <source>
        <dbReference type="ARBA" id="ARBA00052670"/>
    </source>
</evidence>
<dbReference type="PANTHER" id="PTHR11240:SF22">
    <property type="entry name" value="RIBONUCLEASE T2"/>
    <property type="match status" value="1"/>
</dbReference>
<protein>
    <submittedName>
        <fullName evidence="19">Ribonuclease Oy</fullName>
    </submittedName>
</protein>
<evidence type="ECO:0000256" key="10">
    <source>
        <dbReference type="ARBA" id="ARBA00023157"/>
    </source>
</evidence>
<evidence type="ECO:0000256" key="11">
    <source>
        <dbReference type="ARBA" id="ARBA00023180"/>
    </source>
</evidence>
<keyword evidence="7" id="KW-0255">Endonuclease</keyword>
<dbReference type="PANTHER" id="PTHR11240">
    <property type="entry name" value="RIBONUCLEASE T2"/>
    <property type="match status" value="1"/>
</dbReference>
<dbReference type="GO" id="GO:0033897">
    <property type="term" value="F:ribonuclease T2 activity"/>
    <property type="evidence" value="ECO:0007669"/>
    <property type="project" value="InterPro"/>
</dbReference>
<keyword evidence="18" id="KW-1133">Transmembrane helix</keyword>
<evidence type="ECO:0000256" key="18">
    <source>
        <dbReference type="SAM" id="Phobius"/>
    </source>
</evidence>
<keyword evidence="18" id="KW-0812">Transmembrane</keyword>
<feature type="active site" evidence="16">
    <location>
        <position position="125"/>
    </location>
</feature>
<dbReference type="InterPro" id="IPR033130">
    <property type="entry name" value="RNase_T2_His_AS_2"/>
</dbReference>
<feature type="transmembrane region" description="Helical" evidence="18">
    <location>
        <begin position="7"/>
        <end position="24"/>
    </location>
</feature>
<gene>
    <name evidence="19" type="primary">Rnaset2a</name>
</gene>
<keyword evidence="6" id="KW-0540">Nuclease</keyword>
<keyword evidence="5" id="KW-0964">Secreted</keyword>
<evidence type="ECO:0000256" key="16">
    <source>
        <dbReference type="PIRSR" id="PIRSR633697-1"/>
    </source>
</evidence>
<keyword evidence="8" id="KW-0378">Hydrolase</keyword>
<evidence type="ECO:0000256" key="3">
    <source>
        <dbReference type="ARBA" id="ARBA00004613"/>
    </source>
</evidence>
<feature type="active site" evidence="16">
    <location>
        <position position="121"/>
    </location>
</feature>
<comment type="catalytic activity">
    <reaction evidence="14">
        <text>a guanylyl-uridine-RNA = a 3'-end 2',3'-cyclophospho-GMP-RNA + a 5'-end dephospho-uridine-RNA</text>
        <dbReference type="Rhea" id="RHEA:81323"/>
        <dbReference type="Rhea" id="RHEA-COMP:17356"/>
        <dbReference type="Rhea" id="RHEA-COMP:19658"/>
        <dbReference type="Rhea" id="RHEA-COMP:19659"/>
        <dbReference type="ChEBI" id="CHEBI:173224"/>
        <dbReference type="ChEBI" id="CHEBI:231849"/>
        <dbReference type="ChEBI" id="CHEBI:231850"/>
    </reaction>
</comment>
<evidence type="ECO:0000256" key="14">
    <source>
        <dbReference type="ARBA" id="ARBA00051280"/>
    </source>
</evidence>
<dbReference type="GO" id="GO:0003723">
    <property type="term" value="F:RNA binding"/>
    <property type="evidence" value="ECO:0007669"/>
    <property type="project" value="InterPro"/>
</dbReference>
<keyword evidence="11" id="KW-0325">Glycoprotein</keyword>
<evidence type="ECO:0000256" key="2">
    <source>
        <dbReference type="ARBA" id="ARBA00004319"/>
    </source>
</evidence>
<keyword evidence="9" id="KW-0256">Endoplasmic reticulum</keyword>
<organism evidence="19">
    <name type="scientific">Phallusia mammillata</name>
    <dbReference type="NCBI Taxonomy" id="59560"/>
    <lineage>
        <taxon>Eukaryota</taxon>
        <taxon>Metazoa</taxon>
        <taxon>Chordata</taxon>
        <taxon>Tunicata</taxon>
        <taxon>Ascidiacea</taxon>
        <taxon>Phlebobranchia</taxon>
        <taxon>Ascidiidae</taxon>
        <taxon>Phallusia</taxon>
    </lineage>
</organism>
<comment type="catalytic activity">
    <reaction evidence="15">
        <text>an adenylyl-uridine-RNA = a 3'-end 2',3'-cyclophospho-AMP-RNA + a 5'-end dephospho-uridine-RNA</text>
        <dbReference type="Rhea" id="RHEA:81383"/>
        <dbReference type="Rhea" id="RHEA-COMP:17356"/>
        <dbReference type="Rhea" id="RHEA-COMP:19675"/>
        <dbReference type="Rhea" id="RHEA-COMP:19676"/>
        <dbReference type="ChEBI" id="CHEBI:173224"/>
        <dbReference type="ChEBI" id="CHEBI:231879"/>
        <dbReference type="ChEBI" id="CHEBI:231881"/>
    </reaction>
    <physiologicalReaction direction="left-to-right" evidence="15">
        <dbReference type="Rhea" id="RHEA:81384"/>
    </physiologicalReaction>
</comment>
<sequence length="260" mass="30757">MKSYTQTLLQIMFLMAFICMFGILQHKTSQWDFLIFTQQWPQASCVDINNTRGETCFMERKVKTWTIHGIWPSRIGDEGPFYCNNSYPFKETEVASLEPELTTYWPNLILDESKCSFWKHEWVKHGTCAMSLPTMDTEYKYFAQGLKFNRLFDFKAILAKQNIVPFTSPYKFSDFRKAIQSTTNTHMKIQCIYSKDRQEQAVIQVEICLKKDFTPIDCVQTRRVRHLKFRPSWDSIPYNPSFEDCSESIPVQYLPLQYNV</sequence>
<evidence type="ECO:0000256" key="4">
    <source>
        <dbReference type="ARBA" id="ARBA00007469"/>
    </source>
</evidence>
<dbReference type="Pfam" id="PF00445">
    <property type="entry name" value="Ribonuclease_T2"/>
    <property type="match status" value="1"/>
</dbReference>
<dbReference type="FunFam" id="3.90.730.10:FF:000001">
    <property type="entry name" value="Ribonuclease T2"/>
    <property type="match status" value="1"/>
</dbReference>
<dbReference type="InterPro" id="IPR001568">
    <property type="entry name" value="RNase_T2-like"/>
</dbReference>
<reference evidence="19" key="1">
    <citation type="submission" date="2020-04" db="EMBL/GenBank/DDBJ databases">
        <authorList>
            <person name="Neveu A P."/>
        </authorList>
    </citation>
    <scope>NUCLEOTIDE SEQUENCE</scope>
    <source>
        <tissue evidence="19">Whole embryo</tissue>
    </source>
</reference>
<keyword evidence="18" id="KW-0472">Membrane</keyword>
<evidence type="ECO:0000256" key="7">
    <source>
        <dbReference type="ARBA" id="ARBA00022759"/>
    </source>
</evidence>
<dbReference type="InterPro" id="IPR033697">
    <property type="entry name" value="Ribonuclease_T2_eukaryotic"/>
</dbReference>
<dbReference type="SUPFAM" id="SSF55895">
    <property type="entry name" value="Ribonuclease Rh-like"/>
    <property type="match status" value="1"/>
</dbReference>
<comment type="similarity">
    <text evidence="4 17">Belongs to the RNase T2 family.</text>
</comment>
<dbReference type="InterPro" id="IPR036430">
    <property type="entry name" value="RNase_T2-like_sf"/>
</dbReference>